<dbReference type="PANTHER" id="PTHR30071:SF1">
    <property type="entry name" value="CYTOCHROME B_B6 PROTEIN-RELATED"/>
    <property type="match status" value="1"/>
</dbReference>
<gene>
    <name evidence="9" type="primary">ccmC</name>
    <name evidence="11" type="ORF">KAJ83_13695</name>
</gene>
<feature type="transmembrane region" description="Helical" evidence="9">
    <location>
        <begin position="123"/>
        <end position="145"/>
    </location>
</feature>
<evidence type="ECO:0000259" key="10">
    <source>
        <dbReference type="Pfam" id="PF01578"/>
    </source>
</evidence>
<dbReference type="GO" id="GO:0020037">
    <property type="term" value="F:heme binding"/>
    <property type="evidence" value="ECO:0007669"/>
    <property type="project" value="InterPro"/>
</dbReference>
<dbReference type="GO" id="GO:0017004">
    <property type="term" value="P:cytochrome complex assembly"/>
    <property type="evidence" value="ECO:0007669"/>
    <property type="project" value="UniProtKB-KW"/>
</dbReference>
<feature type="transmembrane region" description="Helical" evidence="9">
    <location>
        <begin position="91"/>
        <end position="111"/>
    </location>
</feature>
<feature type="transmembrane region" description="Helical" evidence="9">
    <location>
        <begin position="54"/>
        <end position="79"/>
    </location>
</feature>
<evidence type="ECO:0000256" key="5">
    <source>
        <dbReference type="ARBA" id="ARBA00022692"/>
    </source>
</evidence>
<dbReference type="InterPro" id="IPR045062">
    <property type="entry name" value="Cyt_c_biogenesis_CcsA/CcmC"/>
</dbReference>
<evidence type="ECO:0000256" key="6">
    <source>
        <dbReference type="ARBA" id="ARBA00022748"/>
    </source>
</evidence>
<evidence type="ECO:0000256" key="4">
    <source>
        <dbReference type="ARBA" id="ARBA00016463"/>
    </source>
</evidence>
<feature type="transmembrane region" description="Helical" evidence="9">
    <location>
        <begin position="157"/>
        <end position="177"/>
    </location>
</feature>
<protein>
    <recommendedName>
        <fullName evidence="4 9">Heme exporter protein C</fullName>
    </recommendedName>
    <alternativeName>
        <fullName evidence="9">Cytochrome c-type biogenesis protein</fullName>
    </alternativeName>
</protein>
<comment type="subcellular location">
    <subcellularLocation>
        <location evidence="9">Cell inner membrane</location>
    </subcellularLocation>
    <subcellularLocation>
        <location evidence="2">Membrane</location>
        <topology evidence="2">Multi-pass membrane protein</topology>
    </subcellularLocation>
</comment>
<dbReference type="AlphaFoldDB" id="A0A8J7S9T1"/>
<evidence type="ECO:0000313" key="12">
    <source>
        <dbReference type="Proteomes" id="UP000672602"/>
    </source>
</evidence>
<dbReference type="PANTHER" id="PTHR30071">
    <property type="entry name" value="HEME EXPORTER PROTEIN C"/>
    <property type="match status" value="1"/>
</dbReference>
<organism evidence="11 12">
    <name type="scientific">Marivibrio halodurans</name>
    <dbReference type="NCBI Taxonomy" id="2039722"/>
    <lineage>
        <taxon>Bacteria</taxon>
        <taxon>Pseudomonadati</taxon>
        <taxon>Pseudomonadota</taxon>
        <taxon>Alphaproteobacteria</taxon>
        <taxon>Rhodospirillales</taxon>
        <taxon>Rhodospirillaceae</taxon>
        <taxon>Marivibrio</taxon>
    </lineage>
</organism>
<evidence type="ECO:0000256" key="3">
    <source>
        <dbReference type="ARBA" id="ARBA00005840"/>
    </source>
</evidence>
<comment type="function">
    <text evidence="1 9">Required for the export of heme to the periplasm for the biogenesis of c-type cytochromes.</text>
</comment>
<dbReference type="Proteomes" id="UP000672602">
    <property type="component" value="Unassembled WGS sequence"/>
</dbReference>
<keyword evidence="8 9" id="KW-0472">Membrane</keyword>
<accession>A0A8J7S9T1</accession>
<dbReference type="GO" id="GO:0015232">
    <property type="term" value="F:heme transmembrane transporter activity"/>
    <property type="evidence" value="ECO:0007669"/>
    <property type="project" value="InterPro"/>
</dbReference>
<dbReference type="InterPro" id="IPR002541">
    <property type="entry name" value="Cyt_c_assembly"/>
</dbReference>
<dbReference type="EMBL" id="JAGMWN010000006">
    <property type="protein sequence ID" value="MBP5858067.1"/>
    <property type="molecule type" value="Genomic_DNA"/>
</dbReference>
<dbReference type="NCBIfam" id="TIGR01191">
    <property type="entry name" value="ccmC"/>
    <property type="match status" value="1"/>
</dbReference>
<dbReference type="PRINTS" id="PR01386">
    <property type="entry name" value="CCMCBIOGNSIS"/>
</dbReference>
<sequence length="255" mass="27900">MHRFANPGRFMRVARRVRPWTLGAALLLLPVGLYQALIASPPDYQQHDTVRILYIHVPAAILAQGAYVLMALGSAAFLIWKHPLGDLSARAVAPIGAVFCLICLVTGAVWGKPTWGTYWVWDARLTSMLILLFLFIGYMALANAFDDPARGDKPAAILAIVGIVNIPVIKFSVYFFNTLHQQSTLFSAGGPAMPPEMLTPLALLGGSFAAFFLWLFAVRLAGEFAKVRLRAIRGGLIRRERPAESRPSASARGTR</sequence>
<evidence type="ECO:0000256" key="7">
    <source>
        <dbReference type="ARBA" id="ARBA00022989"/>
    </source>
</evidence>
<keyword evidence="6 9" id="KW-0201">Cytochrome c-type biogenesis</keyword>
<feature type="transmembrane region" description="Helical" evidence="9">
    <location>
        <begin position="197"/>
        <end position="218"/>
    </location>
</feature>
<evidence type="ECO:0000256" key="2">
    <source>
        <dbReference type="ARBA" id="ARBA00004141"/>
    </source>
</evidence>
<evidence type="ECO:0000256" key="8">
    <source>
        <dbReference type="ARBA" id="ARBA00023136"/>
    </source>
</evidence>
<keyword evidence="9" id="KW-0813">Transport</keyword>
<dbReference type="InterPro" id="IPR003557">
    <property type="entry name" value="Cyt_c_biogenesis_CcmC"/>
</dbReference>
<keyword evidence="12" id="KW-1185">Reference proteome</keyword>
<evidence type="ECO:0000313" key="11">
    <source>
        <dbReference type="EMBL" id="MBP5858067.1"/>
    </source>
</evidence>
<comment type="similarity">
    <text evidence="3 9">Belongs to the CcmC/CycZ/HelC family.</text>
</comment>
<comment type="caution">
    <text evidence="11">The sequence shown here is derived from an EMBL/GenBank/DDBJ whole genome shotgun (WGS) entry which is preliminary data.</text>
</comment>
<keyword evidence="7 9" id="KW-1133">Transmembrane helix</keyword>
<reference evidence="11" key="1">
    <citation type="submission" date="2021-04" db="EMBL/GenBank/DDBJ databases">
        <authorList>
            <person name="Zhang D.-C."/>
        </authorList>
    </citation>
    <scope>NUCLEOTIDE SEQUENCE</scope>
    <source>
        <strain evidence="11">CGMCC 1.15697</strain>
    </source>
</reference>
<evidence type="ECO:0000256" key="1">
    <source>
        <dbReference type="ARBA" id="ARBA00002442"/>
    </source>
</evidence>
<keyword evidence="5 9" id="KW-0812">Transmembrane</keyword>
<keyword evidence="9" id="KW-1003">Cell membrane</keyword>
<evidence type="ECO:0000256" key="9">
    <source>
        <dbReference type="RuleBase" id="RU364092"/>
    </source>
</evidence>
<keyword evidence="9" id="KW-0997">Cell inner membrane</keyword>
<feature type="domain" description="Cytochrome c assembly protein" evidence="10">
    <location>
        <begin position="22"/>
        <end position="180"/>
    </location>
</feature>
<proteinExistence type="inferred from homology"/>
<dbReference type="GO" id="GO:0005886">
    <property type="term" value="C:plasma membrane"/>
    <property type="evidence" value="ECO:0007669"/>
    <property type="project" value="UniProtKB-SubCell"/>
</dbReference>
<comment type="caution">
    <text evidence="9">Lacks conserved residue(s) required for the propagation of feature annotation.</text>
</comment>
<name>A0A8J7S9T1_9PROT</name>
<dbReference type="RefSeq" id="WP_210682646.1">
    <property type="nucleotide sequence ID" value="NZ_JAGMWN010000006.1"/>
</dbReference>
<dbReference type="Pfam" id="PF01578">
    <property type="entry name" value="Cytochrom_C_asm"/>
    <property type="match status" value="1"/>
</dbReference>